<accession>A0AAE2CJG0</accession>
<keyword evidence="3" id="KW-1185">Reference proteome</keyword>
<comment type="caution">
    <text evidence="2">The sequence shown here is derived from an EMBL/GenBank/DDBJ whole genome shotgun (WGS) entry which is preliminary data.</text>
</comment>
<feature type="compositionally biased region" description="Low complexity" evidence="1">
    <location>
        <begin position="1"/>
        <end position="24"/>
    </location>
</feature>
<dbReference type="EMBL" id="JACGWO010000006">
    <property type="protein sequence ID" value="KAK4424415.1"/>
    <property type="molecule type" value="Genomic_DNA"/>
</dbReference>
<evidence type="ECO:0000313" key="2">
    <source>
        <dbReference type="EMBL" id="KAK4424415.1"/>
    </source>
</evidence>
<name>A0AAE2CJG0_9LAMI</name>
<sequence length="264" mass="29109">MGGSSTSDWTSSGTSGPSSSPFTSRIQPQKIRGKMPCHARTSSSSENASLAPTMVSSEAMDVVSGTPTTMMDETVKKVVSQIALPIDYEWVLPLPSDPSVQPAWDRPSQFLPNSYRLVVGFILCAQLYGFNPSVEDFLGVLAPKLITGECFFYLTPRPGLTFTREKPSSHGAWKARFFFTRTEWGSFCDLGLVPKRLAPLNLGEIKRRMKEAGLIDHEFKAKAIMEEELLIVAGLHPAPDKFEAPLDYFTRLCKSLPSASSYFL</sequence>
<dbReference type="Proteomes" id="UP001293254">
    <property type="component" value="Unassembled WGS sequence"/>
</dbReference>
<evidence type="ECO:0000256" key="1">
    <source>
        <dbReference type="SAM" id="MobiDB-lite"/>
    </source>
</evidence>
<feature type="region of interest" description="Disordered" evidence="1">
    <location>
        <begin position="1"/>
        <end position="51"/>
    </location>
</feature>
<feature type="compositionally biased region" description="Polar residues" evidence="1">
    <location>
        <begin position="40"/>
        <end position="51"/>
    </location>
</feature>
<organism evidence="2 3">
    <name type="scientific">Sesamum alatum</name>
    <dbReference type="NCBI Taxonomy" id="300844"/>
    <lineage>
        <taxon>Eukaryota</taxon>
        <taxon>Viridiplantae</taxon>
        <taxon>Streptophyta</taxon>
        <taxon>Embryophyta</taxon>
        <taxon>Tracheophyta</taxon>
        <taxon>Spermatophyta</taxon>
        <taxon>Magnoliopsida</taxon>
        <taxon>eudicotyledons</taxon>
        <taxon>Gunneridae</taxon>
        <taxon>Pentapetalae</taxon>
        <taxon>asterids</taxon>
        <taxon>lamiids</taxon>
        <taxon>Lamiales</taxon>
        <taxon>Pedaliaceae</taxon>
        <taxon>Sesamum</taxon>
    </lineage>
</organism>
<reference evidence="2" key="2">
    <citation type="journal article" date="2024" name="Plant">
        <title>Genomic evolution and insights into agronomic trait innovations of Sesamum species.</title>
        <authorList>
            <person name="Miao H."/>
            <person name="Wang L."/>
            <person name="Qu L."/>
            <person name="Liu H."/>
            <person name="Sun Y."/>
            <person name="Le M."/>
            <person name="Wang Q."/>
            <person name="Wei S."/>
            <person name="Zheng Y."/>
            <person name="Lin W."/>
            <person name="Duan Y."/>
            <person name="Cao H."/>
            <person name="Xiong S."/>
            <person name="Wang X."/>
            <person name="Wei L."/>
            <person name="Li C."/>
            <person name="Ma Q."/>
            <person name="Ju M."/>
            <person name="Zhao R."/>
            <person name="Li G."/>
            <person name="Mu C."/>
            <person name="Tian Q."/>
            <person name="Mei H."/>
            <person name="Zhang T."/>
            <person name="Gao T."/>
            <person name="Zhang H."/>
        </authorList>
    </citation>
    <scope>NUCLEOTIDE SEQUENCE</scope>
    <source>
        <strain evidence="2">3651</strain>
    </source>
</reference>
<protein>
    <submittedName>
        <fullName evidence="2">Uncharacterized protein</fullName>
    </submittedName>
</protein>
<proteinExistence type="predicted"/>
<reference evidence="2" key="1">
    <citation type="submission" date="2020-06" db="EMBL/GenBank/DDBJ databases">
        <authorList>
            <person name="Li T."/>
            <person name="Hu X."/>
            <person name="Zhang T."/>
            <person name="Song X."/>
            <person name="Zhang H."/>
            <person name="Dai N."/>
            <person name="Sheng W."/>
            <person name="Hou X."/>
            <person name="Wei L."/>
        </authorList>
    </citation>
    <scope>NUCLEOTIDE SEQUENCE</scope>
    <source>
        <strain evidence="2">3651</strain>
        <tissue evidence="2">Leaf</tissue>
    </source>
</reference>
<dbReference type="AlphaFoldDB" id="A0AAE2CJG0"/>
<evidence type="ECO:0000313" key="3">
    <source>
        <dbReference type="Proteomes" id="UP001293254"/>
    </source>
</evidence>
<gene>
    <name evidence="2" type="ORF">Salat_1634900</name>
</gene>